<evidence type="ECO:0000313" key="4">
    <source>
        <dbReference type="Proteomes" id="UP000215902"/>
    </source>
</evidence>
<feature type="chain" id="PRO_5012311849" description="AMOP domain-containing protein" evidence="1">
    <location>
        <begin position="21"/>
        <end position="235"/>
    </location>
</feature>
<sequence length="235" mass="25793">MAKHYLAILICCIMVATSVASVSSLHKEQQQQQQQQQDFCTSRDDSDCNKVPPKSDVATDRCSEWARAEAASETVPDWLHRLRIRYPCPTDATAATAAVNDGTWRSDFCCRGAASSSTNAGSWLAAPSWLKSWLCGGPDCGFHIGADFCVRSWPLELPDGTSARQQCCYDDHGQLLTDPTVGAGTSDRRADIFGHWSVDVRPFLACCQLTDGSNKLAMKSPSCAVYYSRRPPNFK</sequence>
<accession>A0A267DD53</accession>
<dbReference type="OrthoDB" id="6236007at2759"/>
<gene>
    <name evidence="3" type="ORF">BOX15_Mlig021480g3</name>
</gene>
<keyword evidence="4" id="KW-1185">Reference proteome</keyword>
<name>A0A267DD53_9PLAT</name>
<feature type="domain" description="AMOP" evidence="2">
    <location>
        <begin position="54"/>
        <end position="230"/>
    </location>
</feature>
<dbReference type="PROSITE" id="PS50856">
    <property type="entry name" value="AMOP"/>
    <property type="match status" value="1"/>
</dbReference>
<organism evidence="3 4">
    <name type="scientific">Macrostomum lignano</name>
    <dbReference type="NCBI Taxonomy" id="282301"/>
    <lineage>
        <taxon>Eukaryota</taxon>
        <taxon>Metazoa</taxon>
        <taxon>Spiralia</taxon>
        <taxon>Lophotrochozoa</taxon>
        <taxon>Platyhelminthes</taxon>
        <taxon>Rhabditophora</taxon>
        <taxon>Macrostomorpha</taxon>
        <taxon>Macrostomida</taxon>
        <taxon>Macrostomidae</taxon>
        <taxon>Macrostomum</taxon>
    </lineage>
</organism>
<dbReference type="AlphaFoldDB" id="A0A267DD53"/>
<keyword evidence="1" id="KW-0732">Signal</keyword>
<protein>
    <recommendedName>
        <fullName evidence="2">AMOP domain-containing protein</fullName>
    </recommendedName>
</protein>
<evidence type="ECO:0000313" key="3">
    <source>
        <dbReference type="EMBL" id="PAA47220.1"/>
    </source>
</evidence>
<dbReference type="InterPro" id="IPR005533">
    <property type="entry name" value="AMOP_dom"/>
</dbReference>
<evidence type="ECO:0000256" key="1">
    <source>
        <dbReference type="SAM" id="SignalP"/>
    </source>
</evidence>
<dbReference type="EMBL" id="NIVC01004529">
    <property type="protein sequence ID" value="PAA47220.1"/>
    <property type="molecule type" value="Genomic_DNA"/>
</dbReference>
<evidence type="ECO:0000259" key="2">
    <source>
        <dbReference type="PROSITE" id="PS50856"/>
    </source>
</evidence>
<dbReference type="SMART" id="SM00723">
    <property type="entry name" value="AMOP"/>
    <property type="match status" value="1"/>
</dbReference>
<feature type="signal peptide" evidence="1">
    <location>
        <begin position="1"/>
        <end position="20"/>
    </location>
</feature>
<proteinExistence type="predicted"/>
<dbReference type="Proteomes" id="UP000215902">
    <property type="component" value="Unassembled WGS sequence"/>
</dbReference>
<reference evidence="3 4" key="1">
    <citation type="submission" date="2017-06" db="EMBL/GenBank/DDBJ databases">
        <title>A platform for efficient transgenesis in Macrostomum lignano, a flatworm model organism for stem cell research.</title>
        <authorList>
            <person name="Berezikov E."/>
        </authorList>
    </citation>
    <scope>NUCLEOTIDE SEQUENCE [LARGE SCALE GENOMIC DNA]</scope>
    <source>
        <strain evidence="3">DV1</strain>
        <tissue evidence="3">Whole organism</tissue>
    </source>
</reference>
<comment type="caution">
    <text evidence="3">The sequence shown here is derived from an EMBL/GenBank/DDBJ whole genome shotgun (WGS) entry which is preliminary data.</text>
</comment>
<dbReference type="Pfam" id="PF03782">
    <property type="entry name" value="AMOP"/>
    <property type="match status" value="1"/>
</dbReference>